<keyword evidence="2" id="KW-1185">Reference proteome</keyword>
<evidence type="ECO:0000313" key="2">
    <source>
        <dbReference type="Proteomes" id="UP000323136"/>
    </source>
</evidence>
<protein>
    <submittedName>
        <fullName evidence="1">Uncharacterized protein DUF4249</fullName>
    </submittedName>
</protein>
<sequence>MKKILFLIIISILTSCEEVVDVDLNTAPPRLVIEASIDWIKGTAGNEQTIKLITTSEYYNTTSPVVSGATVFVTNSTGDVFDFIEAPDSGEYVCSNFVPVLNETYTLNIENNGEFYTATEKLISAPNIEDNIEQKNDGGFSQDEIEIKFFYQDDGSVDNYYLESFESDITPFPEYSAASDELFQGNQMFGLFSNEDTAVGDNIAIKLYGISNRYYEYMTKLLEAADSGGLFGTISSTIRGNIINQTNSSNYALGYFRLSEVDTKSYVVQ</sequence>
<reference evidence="1 2" key="1">
    <citation type="submission" date="2019-07" db="EMBL/GenBank/DDBJ databases">
        <title>Genomic Encyclopedia of Type Strains, Phase IV (KMG-IV): sequencing the most valuable type-strain genomes for metagenomic binning, comparative biology and taxonomic classification.</title>
        <authorList>
            <person name="Goeker M."/>
        </authorList>
    </citation>
    <scope>NUCLEOTIDE SEQUENCE [LARGE SCALE GENOMIC DNA]</scope>
    <source>
        <strain evidence="1 2">DSM 18961</strain>
    </source>
</reference>
<accession>A0A5S5DU51</accession>
<dbReference type="EMBL" id="VNIA01000003">
    <property type="protein sequence ID" value="TYP98159.1"/>
    <property type="molecule type" value="Genomic_DNA"/>
</dbReference>
<dbReference type="OrthoDB" id="1430047at2"/>
<dbReference type="InterPro" id="IPR025345">
    <property type="entry name" value="DUF4249"/>
</dbReference>
<organism evidence="1 2">
    <name type="scientific">Tenacibaculum adriaticum</name>
    <dbReference type="NCBI Taxonomy" id="413713"/>
    <lineage>
        <taxon>Bacteria</taxon>
        <taxon>Pseudomonadati</taxon>
        <taxon>Bacteroidota</taxon>
        <taxon>Flavobacteriia</taxon>
        <taxon>Flavobacteriales</taxon>
        <taxon>Flavobacteriaceae</taxon>
        <taxon>Tenacibaculum</taxon>
    </lineage>
</organism>
<dbReference type="AlphaFoldDB" id="A0A5S5DU51"/>
<evidence type="ECO:0000313" key="1">
    <source>
        <dbReference type="EMBL" id="TYP98159.1"/>
    </source>
</evidence>
<dbReference type="Proteomes" id="UP000323136">
    <property type="component" value="Unassembled WGS sequence"/>
</dbReference>
<dbReference type="RefSeq" id="WP_148870488.1">
    <property type="nucleotide sequence ID" value="NZ_VNIA01000003.1"/>
</dbReference>
<proteinExistence type="predicted"/>
<gene>
    <name evidence="1" type="ORF">C7447_103329</name>
</gene>
<dbReference type="Pfam" id="PF14054">
    <property type="entry name" value="DUF4249"/>
    <property type="match status" value="1"/>
</dbReference>
<dbReference type="PROSITE" id="PS51257">
    <property type="entry name" value="PROKAR_LIPOPROTEIN"/>
    <property type="match status" value="1"/>
</dbReference>
<name>A0A5S5DU51_9FLAO</name>
<comment type="caution">
    <text evidence="1">The sequence shown here is derived from an EMBL/GenBank/DDBJ whole genome shotgun (WGS) entry which is preliminary data.</text>
</comment>